<evidence type="ECO:0000313" key="1">
    <source>
        <dbReference type="EMBL" id="MFC7362058.1"/>
    </source>
</evidence>
<keyword evidence="2" id="KW-1185">Reference proteome</keyword>
<comment type="caution">
    <text evidence="1">The sequence shown here is derived from an EMBL/GenBank/DDBJ whole genome shotgun (WGS) entry which is preliminary data.</text>
</comment>
<dbReference type="EMBL" id="JBHTCH010000020">
    <property type="protein sequence ID" value="MFC7362058.1"/>
    <property type="molecule type" value="Genomic_DNA"/>
</dbReference>
<proteinExistence type="predicted"/>
<reference evidence="2" key="1">
    <citation type="journal article" date="2019" name="Int. J. Syst. Evol. Microbiol.">
        <title>The Global Catalogue of Microorganisms (GCM) 10K type strain sequencing project: providing services to taxonomists for standard genome sequencing and annotation.</title>
        <authorList>
            <consortium name="The Broad Institute Genomics Platform"/>
            <consortium name="The Broad Institute Genome Sequencing Center for Infectious Disease"/>
            <person name="Wu L."/>
            <person name="Ma J."/>
        </authorList>
    </citation>
    <scope>NUCLEOTIDE SEQUENCE [LARGE SCALE GENOMIC DNA]</scope>
    <source>
        <strain evidence="2">FCH27</strain>
    </source>
</reference>
<accession>A0ABW2N506</accession>
<organism evidence="1 2">
    <name type="scientific">Nocardioides astragali</name>
    <dbReference type="NCBI Taxonomy" id="1776736"/>
    <lineage>
        <taxon>Bacteria</taxon>
        <taxon>Bacillati</taxon>
        <taxon>Actinomycetota</taxon>
        <taxon>Actinomycetes</taxon>
        <taxon>Propionibacteriales</taxon>
        <taxon>Nocardioidaceae</taxon>
        <taxon>Nocardioides</taxon>
    </lineage>
</organism>
<evidence type="ECO:0008006" key="3">
    <source>
        <dbReference type="Google" id="ProtNLM"/>
    </source>
</evidence>
<evidence type="ECO:0000313" key="2">
    <source>
        <dbReference type="Proteomes" id="UP001596524"/>
    </source>
</evidence>
<dbReference type="RefSeq" id="WP_255892494.1">
    <property type="nucleotide sequence ID" value="NZ_JAFMZM010000006.1"/>
</dbReference>
<protein>
    <recommendedName>
        <fullName evidence="3">DUF559 domain-containing protein</fullName>
    </recommendedName>
</protein>
<gene>
    <name evidence="1" type="ORF">ACFQO6_17425</name>
</gene>
<sequence length="310" mass="35157">MPEVLRKGPIHRRQALANGVSRDVLEGVQFRRLHQGIYCHRDHQMTWEDHVQAARLALPASARTTGVTRIQQLGLDTGPRWPLHFVVEGDLHLTLDGVFLHRTVKMPGGDEDGVSPEAAFVAHCAEAPTIDAIKVGCLLLHLEQLDLHLLDRLLVEEKWRRGVAETTYVLPFLDGRCRSLPEAELLAYVVAAGLPLPEVNHPIEVAPGIELTPDQWYDPYELAIEYEGSQHQEDRAQYNADIDRYALYRRHGVAYEQVTRERMRSPKATVRHVHRALVERGYDGPAPDFEGLWLTLFRRLADVVRPPRAA</sequence>
<name>A0ABW2N506_9ACTN</name>
<dbReference type="Proteomes" id="UP001596524">
    <property type="component" value="Unassembled WGS sequence"/>
</dbReference>